<name>A0A0U2VXZ6_9BACL</name>
<dbReference type="GO" id="GO:0003700">
    <property type="term" value="F:DNA-binding transcription factor activity"/>
    <property type="evidence" value="ECO:0007669"/>
    <property type="project" value="TreeGrafter"/>
</dbReference>
<reference evidence="4" key="1">
    <citation type="submission" date="2015-12" db="EMBL/GenBank/DDBJ databases">
        <title>Complete genome sequences of two moderately thermophilic Paenibacillus species.</title>
        <authorList>
            <person name="Butler R.III."/>
            <person name="Wang J."/>
            <person name="Stark B.C."/>
            <person name="Pombert J.-F."/>
        </authorList>
    </citation>
    <scope>NUCLEOTIDE SEQUENCE [LARGE SCALE GENOMIC DNA]</scope>
    <source>
        <strain evidence="4">32O-Y</strain>
    </source>
</reference>
<dbReference type="CDD" id="cd00093">
    <property type="entry name" value="HTH_XRE"/>
    <property type="match status" value="1"/>
</dbReference>
<evidence type="ECO:0000313" key="4">
    <source>
        <dbReference type="Proteomes" id="UP000061660"/>
    </source>
</evidence>
<keyword evidence="1" id="KW-0238">DNA-binding</keyword>
<dbReference type="OrthoDB" id="9814553at2"/>
<dbReference type="PATRIC" id="fig|162209.4.peg.4300"/>
<sequence>MSELIKLFGEQIRNIRKEKGMTQEALTNEWSFQYSYISDIERGERNISVETLEKIIGALDVVPAEIFNFTHATTDNEVIEKRMVIESIRALLVGRNIEEVKFIHRVANDFVKTVDQTENKK</sequence>
<keyword evidence="4" id="KW-1185">Reference proteome</keyword>
<accession>A0A0U2VXZ6</accession>
<dbReference type="RefSeq" id="WP_062410046.1">
    <property type="nucleotide sequence ID" value="NZ_CP013652.1"/>
</dbReference>
<dbReference type="KEGG" id="pnp:IJ22_40490"/>
<dbReference type="EMBL" id="CP013652">
    <property type="protein sequence ID" value="ALS24359.1"/>
    <property type="molecule type" value="Genomic_DNA"/>
</dbReference>
<organism evidence="3 4">
    <name type="scientific">Paenibacillus naphthalenovorans</name>
    <dbReference type="NCBI Taxonomy" id="162209"/>
    <lineage>
        <taxon>Bacteria</taxon>
        <taxon>Bacillati</taxon>
        <taxon>Bacillota</taxon>
        <taxon>Bacilli</taxon>
        <taxon>Bacillales</taxon>
        <taxon>Paenibacillaceae</taxon>
        <taxon>Paenibacillus</taxon>
    </lineage>
</organism>
<dbReference type="GO" id="GO:0005829">
    <property type="term" value="C:cytosol"/>
    <property type="evidence" value="ECO:0007669"/>
    <property type="project" value="TreeGrafter"/>
</dbReference>
<reference evidence="3 4" key="2">
    <citation type="journal article" date="2016" name="Genome Announc.">
        <title>Complete Genome Sequences of Two Interactive Moderate Thermophiles, Paenibacillus napthalenovorans 32O-Y and Paenibacillus sp. 32O-W.</title>
        <authorList>
            <person name="Butler R.R.III."/>
            <person name="Wang J."/>
            <person name="Stark B.C."/>
            <person name="Pombert J.F."/>
        </authorList>
    </citation>
    <scope>NUCLEOTIDE SEQUENCE [LARGE SCALE GENOMIC DNA]</scope>
    <source>
        <strain evidence="3 4">32O-Y</strain>
    </source>
</reference>
<dbReference type="PANTHER" id="PTHR46797:SF24">
    <property type="entry name" value="DNA-BINDING PHAGE PROTEIN"/>
    <property type="match status" value="1"/>
</dbReference>
<dbReference type="Proteomes" id="UP000061660">
    <property type="component" value="Chromosome"/>
</dbReference>
<dbReference type="PROSITE" id="PS50943">
    <property type="entry name" value="HTH_CROC1"/>
    <property type="match status" value="1"/>
</dbReference>
<dbReference type="PANTHER" id="PTHR46797">
    <property type="entry name" value="HTH-TYPE TRANSCRIPTIONAL REGULATOR"/>
    <property type="match status" value="1"/>
</dbReference>
<evidence type="ECO:0000313" key="3">
    <source>
        <dbReference type="EMBL" id="ALS24359.1"/>
    </source>
</evidence>
<dbReference type="InterPro" id="IPR010982">
    <property type="entry name" value="Lambda_DNA-bd_dom_sf"/>
</dbReference>
<dbReference type="SMART" id="SM00530">
    <property type="entry name" value="HTH_XRE"/>
    <property type="match status" value="1"/>
</dbReference>
<dbReference type="STRING" id="162209.IJ22_40490"/>
<evidence type="ECO:0000256" key="1">
    <source>
        <dbReference type="ARBA" id="ARBA00023125"/>
    </source>
</evidence>
<dbReference type="SUPFAM" id="SSF47413">
    <property type="entry name" value="lambda repressor-like DNA-binding domains"/>
    <property type="match status" value="1"/>
</dbReference>
<feature type="domain" description="HTH cro/C1-type" evidence="2">
    <location>
        <begin position="12"/>
        <end position="66"/>
    </location>
</feature>
<evidence type="ECO:0000259" key="2">
    <source>
        <dbReference type="PROSITE" id="PS50943"/>
    </source>
</evidence>
<dbReference type="GO" id="GO:0003677">
    <property type="term" value="F:DNA binding"/>
    <property type="evidence" value="ECO:0007669"/>
    <property type="project" value="UniProtKB-KW"/>
</dbReference>
<protein>
    <submittedName>
        <fullName evidence="3">Xre family transcriptional regulator</fullName>
    </submittedName>
</protein>
<gene>
    <name evidence="3" type="ORF">IJ22_40490</name>
</gene>
<dbReference type="AlphaFoldDB" id="A0A0U2VXZ6"/>
<proteinExistence type="predicted"/>
<dbReference type="Gene3D" id="1.10.260.40">
    <property type="entry name" value="lambda repressor-like DNA-binding domains"/>
    <property type="match status" value="1"/>
</dbReference>
<dbReference type="Pfam" id="PF01381">
    <property type="entry name" value="HTH_3"/>
    <property type="match status" value="1"/>
</dbReference>
<dbReference type="InterPro" id="IPR001387">
    <property type="entry name" value="Cro/C1-type_HTH"/>
</dbReference>
<dbReference type="InterPro" id="IPR050807">
    <property type="entry name" value="TransReg_Diox_bact_type"/>
</dbReference>